<dbReference type="AlphaFoldDB" id="A0A3M2L0X1"/>
<dbReference type="EMBL" id="RFFH01000007">
    <property type="protein sequence ID" value="RMI31379.1"/>
    <property type="molecule type" value="Genomic_DNA"/>
</dbReference>
<gene>
    <name evidence="1" type="ORF">EBN03_18670</name>
</gene>
<evidence type="ECO:0000313" key="1">
    <source>
        <dbReference type="EMBL" id="RMI31379.1"/>
    </source>
</evidence>
<accession>A0A3M2L0X1</accession>
<reference evidence="1 2" key="1">
    <citation type="submission" date="2018-10" db="EMBL/GenBank/DDBJ databases">
        <title>Isolation from cow dung.</title>
        <authorList>
            <person name="Ling L."/>
        </authorList>
    </citation>
    <scope>NUCLEOTIDE SEQUENCE [LARGE SCALE GENOMIC DNA]</scope>
    <source>
        <strain evidence="1 2">NEAU-LL90</strain>
    </source>
</reference>
<dbReference type="Proteomes" id="UP000279275">
    <property type="component" value="Unassembled WGS sequence"/>
</dbReference>
<keyword evidence="2" id="KW-1185">Reference proteome</keyword>
<name>A0A3M2L0X1_9NOCA</name>
<proteinExistence type="predicted"/>
<dbReference type="RefSeq" id="WP_122189330.1">
    <property type="nucleotide sequence ID" value="NZ_RFFH01000007.1"/>
</dbReference>
<comment type="caution">
    <text evidence="1">The sequence shown here is derived from an EMBL/GenBank/DDBJ whole genome shotgun (WGS) entry which is preliminary data.</text>
</comment>
<organism evidence="1 2">
    <name type="scientific">Nocardia stercoris</name>
    <dbReference type="NCBI Taxonomy" id="2483361"/>
    <lineage>
        <taxon>Bacteria</taxon>
        <taxon>Bacillati</taxon>
        <taxon>Actinomycetota</taxon>
        <taxon>Actinomycetes</taxon>
        <taxon>Mycobacteriales</taxon>
        <taxon>Nocardiaceae</taxon>
        <taxon>Nocardia</taxon>
    </lineage>
</organism>
<evidence type="ECO:0000313" key="2">
    <source>
        <dbReference type="Proteomes" id="UP000279275"/>
    </source>
</evidence>
<protein>
    <submittedName>
        <fullName evidence="1">Uncharacterized protein</fullName>
    </submittedName>
</protein>
<dbReference type="OrthoDB" id="3295246at2"/>
<sequence>MTYALYAWGNFLDEVGSDRDPGWLDDALLRGERDVVSEELMIGDTETLRVDGPGTIFTVDGERINGRDLVGRDLSSADWQVARISVATDGTREDALRFLATLEEDGEYTTDTAPQHNPVGVGEIVTVWSDEHGQWELALVRRAVTN</sequence>